<keyword evidence="1" id="KW-1133">Transmembrane helix</keyword>
<accession>A0A0G0C2U4</accession>
<keyword evidence="1" id="KW-0812">Transmembrane</keyword>
<feature type="transmembrane region" description="Helical" evidence="1">
    <location>
        <begin position="341"/>
        <end position="361"/>
    </location>
</feature>
<gene>
    <name evidence="3" type="ORF">UR73_C0030G0004</name>
</gene>
<feature type="chain" id="PRO_5002531468" evidence="2">
    <location>
        <begin position="18"/>
        <end position="389"/>
    </location>
</feature>
<keyword evidence="2" id="KW-0732">Signal</keyword>
<keyword evidence="1" id="KW-0472">Membrane</keyword>
<dbReference type="EMBL" id="LBQH01000030">
    <property type="protein sequence ID" value="KKP75964.1"/>
    <property type="molecule type" value="Genomic_DNA"/>
</dbReference>
<name>A0A0G0C2U4_9BACT</name>
<feature type="signal peptide" evidence="2">
    <location>
        <begin position="1"/>
        <end position="17"/>
    </location>
</feature>
<sequence length="389" mass="43993">MLSVLLLFLFTPLNVLADDFNIQGDSSSNWFFQATAFTVEEFPNQEVILYEETEILGDNTSSVLNGKDIFSLTNMGYTRRIPGIADKVYGPPGTRVDVLYFYQNNTGHSVDIKVIAVPLSRSIIPNGDLTKIINANGVVEENTGFLFSGNNLTRGGKYKHYDGMGSVADGAGGRFLLDSWYIQSPLEVELLEVEKDSDIVNLKVRIKNLSEDEYLTNLKIQHKTYEEIFTLLPQEEKYIEYSLKNEGDTLEPFTVSNPNVKERCSVLGGNYYQWTYTDSISVFAKRENDKWVGGGYVQPAVESLCIKRIGYVLKSEEIILASEDVLSVTDSVKKLPQTNKYPALLFASLVVLDLFLWYAFLRRKQKYENKNNNTGLCSKSRKNARERGF</sequence>
<comment type="caution">
    <text evidence="3">The sequence shown here is derived from an EMBL/GenBank/DDBJ whole genome shotgun (WGS) entry which is preliminary data.</text>
</comment>
<protein>
    <submittedName>
        <fullName evidence="3">Uncharacterized protein</fullName>
    </submittedName>
</protein>
<evidence type="ECO:0000313" key="3">
    <source>
        <dbReference type="EMBL" id="KKP75964.1"/>
    </source>
</evidence>
<proteinExistence type="predicted"/>
<reference evidence="3 4" key="1">
    <citation type="journal article" date="2015" name="Nature">
        <title>rRNA introns, odd ribosomes, and small enigmatic genomes across a large radiation of phyla.</title>
        <authorList>
            <person name="Brown C.T."/>
            <person name="Hug L.A."/>
            <person name="Thomas B.C."/>
            <person name="Sharon I."/>
            <person name="Castelle C.J."/>
            <person name="Singh A."/>
            <person name="Wilkins M.J."/>
            <person name="Williams K.H."/>
            <person name="Banfield J.F."/>
        </authorList>
    </citation>
    <scope>NUCLEOTIDE SEQUENCE [LARGE SCALE GENOMIC DNA]</scope>
</reference>
<dbReference type="Proteomes" id="UP000034816">
    <property type="component" value="Unassembled WGS sequence"/>
</dbReference>
<evidence type="ECO:0000313" key="4">
    <source>
        <dbReference type="Proteomes" id="UP000034816"/>
    </source>
</evidence>
<dbReference type="AlphaFoldDB" id="A0A0G0C2U4"/>
<organism evidence="3 4">
    <name type="scientific">candidate division WS6 bacterium GW2011_GWF1_35_23</name>
    <dbReference type="NCBI Taxonomy" id="1619097"/>
    <lineage>
        <taxon>Bacteria</taxon>
        <taxon>Candidatus Dojkabacteria</taxon>
    </lineage>
</organism>
<evidence type="ECO:0000256" key="2">
    <source>
        <dbReference type="SAM" id="SignalP"/>
    </source>
</evidence>
<evidence type="ECO:0000256" key="1">
    <source>
        <dbReference type="SAM" id="Phobius"/>
    </source>
</evidence>